<feature type="transmembrane region" description="Helical" evidence="10">
    <location>
        <begin position="321"/>
        <end position="341"/>
    </location>
</feature>
<keyword evidence="6 10" id="KW-0812">Transmembrane</keyword>
<proteinExistence type="inferred from homology"/>
<evidence type="ECO:0000259" key="11">
    <source>
        <dbReference type="Pfam" id="PF03600"/>
    </source>
</evidence>
<dbReference type="PRINTS" id="PR00758">
    <property type="entry name" value="ARSENICPUMP"/>
</dbReference>
<evidence type="ECO:0000313" key="13">
    <source>
        <dbReference type="Proteomes" id="UP000464597"/>
    </source>
</evidence>
<dbReference type="EMBL" id="CP047180">
    <property type="protein sequence ID" value="QHC62218.1"/>
    <property type="molecule type" value="Genomic_DNA"/>
</dbReference>
<feature type="transmembrane region" description="Helical" evidence="10">
    <location>
        <begin position="97"/>
        <end position="113"/>
    </location>
</feature>
<accession>A0ABX6GXP1</accession>
<keyword evidence="8 10" id="KW-1133">Transmembrane helix</keyword>
<dbReference type="Proteomes" id="UP000464597">
    <property type="component" value="Chromosome"/>
</dbReference>
<dbReference type="PANTHER" id="PTHR43302">
    <property type="entry name" value="TRANSPORTER ARSB-RELATED"/>
    <property type="match status" value="1"/>
</dbReference>
<reference evidence="13" key="1">
    <citation type="submission" date="2019-12" db="EMBL/GenBank/DDBJ databases">
        <title>Complete and draft genome sequences of new strains and members of some known species of the genus Rathayibacter isolated from plants.</title>
        <authorList>
            <person name="Tarlachkov S.V."/>
            <person name="Starodumova I.P."/>
            <person name="Dorofeeva L.V."/>
            <person name="Prisyazhnaya N.V."/>
            <person name="Leyn S."/>
            <person name="Zlamal J."/>
            <person name="Elan M."/>
            <person name="Osterman A.L."/>
            <person name="Nadler S."/>
            <person name="Subbotin S.A."/>
            <person name="Evtushenko L.I."/>
        </authorList>
    </citation>
    <scope>NUCLEOTIDE SEQUENCE [LARGE SCALE GENOMIC DNA]</scope>
    <source>
        <strain evidence="13">VKM Ac-2802</strain>
    </source>
</reference>
<evidence type="ECO:0000256" key="7">
    <source>
        <dbReference type="ARBA" id="ARBA00022849"/>
    </source>
</evidence>
<feature type="transmembrane region" description="Helical" evidence="10">
    <location>
        <begin position="249"/>
        <end position="279"/>
    </location>
</feature>
<evidence type="ECO:0000313" key="12">
    <source>
        <dbReference type="EMBL" id="QHC62218.1"/>
    </source>
</evidence>
<keyword evidence="7" id="KW-0059">Arsenical resistance</keyword>
<keyword evidence="13" id="KW-1185">Reference proteome</keyword>
<keyword evidence="9 10" id="KW-0472">Membrane</keyword>
<feature type="transmembrane region" description="Helical" evidence="10">
    <location>
        <begin position="155"/>
        <end position="176"/>
    </location>
</feature>
<dbReference type="RefSeq" id="WP_159422334.1">
    <property type="nucleotide sequence ID" value="NZ_CP047180.1"/>
</dbReference>
<feature type="transmembrane region" description="Helical" evidence="10">
    <location>
        <begin position="74"/>
        <end position="91"/>
    </location>
</feature>
<evidence type="ECO:0000256" key="4">
    <source>
        <dbReference type="ARBA" id="ARBA00022448"/>
    </source>
</evidence>
<name>A0ABX6GXP1_9MICO</name>
<evidence type="ECO:0000256" key="8">
    <source>
        <dbReference type="ARBA" id="ARBA00022989"/>
    </source>
</evidence>
<dbReference type="PANTHER" id="PTHR43302:SF5">
    <property type="entry name" value="TRANSPORTER ARSB-RELATED"/>
    <property type="match status" value="1"/>
</dbReference>
<evidence type="ECO:0000256" key="3">
    <source>
        <dbReference type="ARBA" id="ARBA00009843"/>
    </source>
</evidence>
<dbReference type="InterPro" id="IPR004680">
    <property type="entry name" value="Cit_transptr-like_dom"/>
</dbReference>
<sequence length="385" mass="39459">MRTAVIGAVLLVLGVIAALTGVLPMDALGELVERTAPILAFVVAVTVVAELASEAGVFTVVAERAAIWGRGRTALLWLLVVAMAIVSTVFLSLDTTAVLLTPVVVLLAAHVRVSPLPFAMATVWLANCASLLLPVSNLTNLLAERRLGVDGPLAFAALTAAPALVAAVVPVLVLAIRYRRELAGRYQTGERTPVEDRVLLIGAGVVVALLLPALVSGLEVWIPAAVAALALVVLFAVRRPAALKVSLLPWQLVVFASGLFVVMEAAHQLGLGAALAVVAGDGSGVGELLRLAGSGVVAANLVDNLPAYLALEPVAGDPVRLVALLIGVNAGPLITPWASLATLLWHQRLTALGVTISWRQYALLGAVAVVPTVGGAVLALALAQG</sequence>
<protein>
    <submittedName>
        <fullName evidence="12">Arsenic transporter</fullName>
    </submittedName>
</protein>
<keyword evidence="4" id="KW-0813">Transport</keyword>
<organism evidence="12 13">
    <name type="scientific">Rathayibacter festucae</name>
    <dbReference type="NCBI Taxonomy" id="110937"/>
    <lineage>
        <taxon>Bacteria</taxon>
        <taxon>Bacillati</taxon>
        <taxon>Actinomycetota</taxon>
        <taxon>Actinomycetes</taxon>
        <taxon>Micrococcales</taxon>
        <taxon>Microbacteriaceae</taxon>
        <taxon>Rathayibacter</taxon>
    </lineage>
</organism>
<feature type="transmembrane region" description="Helical" evidence="10">
    <location>
        <begin position="41"/>
        <end position="62"/>
    </location>
</feature>
<keyword evidence="5" id="KW-1003">Cell membrane</keyword>
<evidence type="ECO:0000256" key="6">
    <source>
        <dbReference type="ARBA" id="ARBA00022692"/>
    </source>
</evidence>
<feature type="transmembrane region" description="Helical" evidence="10">
    <location>
        <begin position="220"/>
        <end position="237"/>
    </location>
</feature>
<feature type="transmembrane region" description="Helical" evidence="10">
    <location>
        <begin position="118"/>
        <end position="135"/>
    </location>
</feature>
<comment type="subcellular location">
    <subcellularLocation>
        <location evidence="1">Cell membrane</location>
        <topology evidence="1">Multi-pass membrane protein</topology>
    </subcellularLocation>
</comment>
<gene>
    <name evidence="12" type="ORF">GSU69_05660</name>
</gene>
<feature type="domain" description="Citrate transporter-like" evidence="11">
    <location>
        <begin position="4"/>
        <end position="325"/>
    </location>
</feature>
<feature type="transmembrane region" description="Helical" evidence="10">
    <location>
        <begin position="197"/>
        <end position="214"/>
    </location>
</feature>
<comment type="similarity">
    <text evidence="2">Belongs to the ArsB family.</text>
</comment>
<dbReference type="Pfam" id="PF03600">
    <property type="entry name" value="CitMHS"/>
    <property type="match status" value="1"/>
</dbReference>
<feature type="transmembrane region" description="Helical" evidence="10">
    <location>
        <begin position="361"/>
        <end position="383"/>
    </location>
</feature>
<evidence type="ECO:0000256" key="5">
    <source>
        <dbReference type="ARBA" id="ARBA00022475"/>
    </source>
</evidence>
<evidence type="ECO:0000256" key="2">
    <source>
        <dbReference type="ARBA" id="ARBA00006433"/>
    </source>
</evidence>
<evidence type="ECO:0000256" key="10">
    <source>
        <dbReference type="SAM" id="Phobius"/>
    </source>
</evidence>
<evidence type="ECO:0000256" key="1">
    <source>
        <dbReference type="ARBA" id="ARBA00004651"/>
    </source>
</evidence>
<comment type="similarity">
    <text evidence="3">Belongs to the CitM (TC 2.A.11) transporter family.</text>
</comment>
<evidence type="ECO:0000256" key="9">
    <source>
        <dbReference type="ARBA" id="ARBA00023136"/>
    </source>
</evidence>
<dbReference type="InterPro" id="IPR000802">
    <property type="entry name" value="Arsenical_pump_ArsB"/>
</dbReference>